<dbReference type="AlphaFoldDB" id="A0A8X7SXV6"/>
<sequence length="259" mass="26341">MRLTSHLVLLAALAGASALDTTQHANTTVKDAAKAPVKATADPTKNTISRYSLDSVQQGHANTIAYTALNYGSSYASHHACVTALTAAIGASSLYVYANARVPLSFIYSYDGVVVTDIDAVGLYLQQVSIYPNVGADMNPTVSTRQFLDKMVSIKGWQNMDPATLAQKVQKSASSARYAGHVGQAHSLCDRGRGGGGGGGGYYGGGGGEGDGDGDGDGGYHGGGGGGGGWGWGGGGDGGCSSYCKISRHAQHIFGLIEG</sequence>
<evidence type="ECO:0000313" key="3">
    <source>
        <dbReference type="Proteomes" id="UP000077684"/>
    </source>
</evidence>
<reference evidence="2" key="1">
    <citation type="submission" date="2016-04" db="EMBL/GenBank/DDBJ databases">
        <authorList>
            <person name="Nguyen H.D."/>
            <person name="Samba Siva P."/>
            <person name="Cullis J."/>
            <person name="Levesque C.A."/>
            <person name="Hambleton S."/>
        </authorList>
    </citation>
    <scope>NUCLEOTIDE SEQUENCE</scope>
    <source>
        <strain evidence="2">DAOMC 236426</strain>
    </source>
</reference>
<evidence type="ECO:0000313" key="2">
    <source>
        <dbReference type="EMBL" id="KAE8248398.1"/>
    </source>
</evidence>
<comment type="caution">
    <text evidence="2">The sequence shown here is derived from an EMBL/GenBank/DDBJ whole genome shotgun (WGS) entry which is preliminary data.</text>
</comment>
<feature type="chain" id="PRO_5036466953" evidence="1">
    <location>
        <begin position="19"/>
        <end position="259"/>
    </location>
</feature>
<name>A0A8X7SXV6_9BASI</name>
<accession>A0A8X7SXV6</accession>
<keyword evidence="3" id="KW-1185">Reference proteome</keyword>
<proteinExistence type="predicted"/>
<evidence type="ECO:0000256" key="1">
    <source>
        <dbReference type="SAM" id="SignalP"/>
    </source>
</evidence>
<keyword evidence="1" id="KW-0732">Signal</keyword>
<gene>
    <name evidence="2" type="ORF">A4X06_0g3749</name>
</gene>
<protein>
    <submittedName>
        <fullName evidence="2">Uncharacterized protein</fullName>
    </submittedName>
</protein>
<reference evidence="2" key="2">
    <citation type="journal article" date="2019" name="IMA Fungus">
        <title>Genome sequencing and comparison of five Tilletia species to identify candidate genes for the detection of regulated species infecting wheat.</title>
        <authorList>
            <person name="Nguyen H.D.T."/>
            <person name="Sultana T."/>
            <person name="Kesanakurti P."/>
            <person name="Hambleton S."/>
        </authorList>
    </citation>
    <scope>NUCLEOTIDE SEQUENCE</scope>
    <source>
        <strain evidence="2">DAOMC 236426</strain>
    </source>
</reference>
<organism evidence="2 3">
    <name type="scientific">Tilletia controversa</name>
    <name type="common">dwarf bunt fungus</name>
    <dbReference type="NCBI Taxonomy" id="13291"/>
    <lineage>
        <taxon>Eukaryota</taxon>
        <taxon>Fungi</taxon>
        <taxon>Dikarya</taxon>
        <taxon>Basidiomycota</taxon>
        <taxon>Ustilaginomycotina</taxon>
        <taxon>Exobasidiomycetes</taxon>
        <taxon>Tilletiales</taxon>
        <taxon>Tilletiaceae</taxon>
        <taxon>Tilletia</taxon>
    </lineage>
</organism>
<dbReference type="EMBL" id="LWDE02000358">
    <property type="protein sequence ID" value="KAE8248398.1"/>
    <property type="molecule type" value="Genomic_DNA"/>
</dbReference>
<feature type="signal peptide" evidence="1">
    <location>
        <begin position="1"/>
        <end position="18"/>
    </location>
</feature>
<dbReference type="Proteomes" id="UP000077684">
    <property type="component" value="Unassembled WGS sequence"/>
</dbReference>